<proteinExistence type="predicted"/>
<dbReference type="Proteomes" id="UP000019364">
    <property type="component" value="Unassembled WGS sequence"/>
</dbReference>
<dbReference type="AlphaFoldDB" id="W7Z1R9"/>
<keyword evidence="2" id="KW-1185">Reference proteome</keyword>
<evidence type="ECO:0000313" key="1">
    <source>
        <dbReference type="EMBL" id="GAF10921.1"/>
    </source>
</evidence>
<accession>W7Z1R9</accession>
<name>W7Z1R9_9BACL</name>
<sequence>MCFEYPSGEQAVRNYGNIPRFETLEEYRDKEFELYVDGVYLGKRRLISADKGVLRYE</sequence>
<dbReference type="EMBL" id="BAVZ01000053">
    <property type="protein sequence ID" value="GAF10921.1"/>
    <property type="molecule type" value="Genomic_DNA"/>
</dbReference>
<comment type="caution">
    <text evidence="1">The sequence shown here is derived from an EMBL/GenBank/DDBJ whole genome shotgun (WGS) entry which is preliminary data.</text>
</comment>
<organism evidence="1 2">
    <name type="scientific">Paenibacillus pini JCM 16418</name>
    <dbReference type="NCBI Taxonomy" id="1236976"/>
    <lineage>
        <taxon>Bacteria</taxon>
        <taxon>Bacillati</taxon>
        <taxon>Bacillota</taxon>
        <taxon>Bacilli</taxon>
        <taxon>Bacillales</taxon>
        <taxon>Paenibacillaceae</taxon>
        <taxon>Paenibacillus</taxon>
    </lineage>
</organism>
<protein>
    <submittedName>
        <fullName evidence="1">Uncharacterized protein</fullName>
    </submittedName>
</protein>
<reference evidence="1 2" key="1">
    <citation type="journal article" date="2014" name="Genome Announc.">
        <title>Draft Genome Sequence of Paenibacillus pini JCM 16418T, Isolated from the Rhizosphere of Pine Tree.</title>
        <authorList>
            <person name="Yuki M."/>
            <person name="Oshima K."/>
            <person name="Suda W."/>
            <person name="Oshida Y."/>
            <person name="Kitamura K."/>
            <person name="Iida Y."/>
            <person name="Hattori M."/>
            <person name="Ohkuma M."/>
        </authorList>
    </citation>
    <scope>NUCLEOTIDE SEQUENCE [LARGE SCALE GENOMIC DNA]</scope>
    <source>
        <strain evidence="1 2">JCM 16418</strain>
    </source>
</reference>
<gene>
    <name evidence="1" type="ORF">JCM16418_5158</name>
</gene>
<evidence type="ECO:0000313" key="2">
    <source>
        <dbReference type="Proteomes" id="UP000019364"/>
    </source>
</evidence>